<evidence type="ECO:0000313" key="8">
    <source>
        <dbReference type="Proteomes" id="UP000622317"/>
    </source>
</evidence>
<comment type="caution">
    <text evidence="7">The sequence shown here is derived from an EMBL/GenBank/DDBJ whole genome shotgun (WGS) entry which is preliminary data.</text>
</comment>
<keyword evidence="4 6" id="KW-0472">Membrane</keyword>
<keyword evidence="3 6" id="KW-1133">Transmembrane helix</keyword>
<sequence>MNDVRLANMFYEQRGPLVFSASVHLALLVVTAIWVLFFAEQEKEPFQFELVPPPSGGAAQQQQSQSQPTLEDIKYDPVEDSMPTLDDIQVPERPVRTIEVEVPPEPKPEPVVRREQPVVEVTPPKQQQMSLEDFLNQNPDADKIKNVRKNPAPTTNRRPKINVPQFEGIQIGSLPAAEIASYSQADQDALGSYIAGFKASLKRAVASHPSRGAKLSALVVCDILANGSVRNVRIVRSSGDREFDNKVLAGYGRLASYVPPPKGQALMGLQIEFVQQW</sequence>
<accession>A0A927F880</accession>
<proteinExistence type="predicted"/>
<dbReference type="SUPFAM" id="SSF74653">
    <property type="entry name" value="TolA/TonB C-terminal domain"/>
    <property type="match status" value="1"/>
</dbReference>
<keyword evidence="8" id="KW-1185">Reference proteome</keyword>
<keyword evidence="2 6" id="KW-0812">Transmembrane</keyword>
<gene>
    <name evidence="7" type="ORF">IEN85_12240</name>
</gene>
<evidence type="ECO:0000256" key="1">
    <source>
        <dbReference type="ARBA" id="ARBA00004167"/>
    </source>
</evidence>
<feature type="region of interest" description="Disordered" evidence="5">
    <location>
        <begin position="51"/>
        <end position="70"/>
    </location>
</feature>
<dbReference type="InterPro" id="IPR006260">
    <property type="entry name" value="TonB/TolA_C"/>
</dbReference>
<organism evidence="7 8">
    <name type="scientific">Pelagicoccus enzymogenes</name>
    <dbReference type="NCBI Taxonomy" id="2773457"/>
    <lineage>
        <taxon>Bacteria</taxon>
        <taxon>Pseudomonadati</taxon>
        <taxon>Verrucomicrobiota</taxon>
        <taxon>Opitutia</taxon>
        <taxon>Puniceicoccales</taxon>
        <taxon>Pelagicoccaceae</taxon>
        <taxon>Pelagicoccus</taxon>
    </lineage>
</organism>
<dbReference type="Proteomes" id="UP000622317">
    <property type="component" value="Unassembled WGS sequence"/>
</dbReference>
<protein>
    <submittedName>
        <fullName evidence="7">TonB family protein</fullName>
    </submittedName>
</protein>
<dbReference type="RefSeq" id="WP_191617373.1">
    <property type="nucleotide sequence ID" value="NZ_JACYFG010000035.1"/>
</dbReference>
<evidence type="ECO:0000313" key="7">
    <source>
        <dbReference type="EMBL" id="MBD5780263.1"/>
    </source>
</evidence>
<dbReference type="Gene3D" id="3.30.1150.10">
    <property type="match status" value="1"/>
</dbReference>
<dbReference type="NCBIfam" id="TIGR01352">
    <property type="entry name" value="tonB_Cterm"/>
    <property type="match status" value="1"/>
</dbReference>
<feature type="compositionally biased region" description="Low complexity" evidence="5">
    <location>
        <begin position="56"/>
        <end position="68"/>
    </location>
</feature>
<dbReference type="GO" id="GO:0016020">
    <property type="term" value="C:membrane"/>
    <property type="evidence" value="ECO:0007669"/>
    <property type="project" value="UniProtKB-SubCell"/>
</dbReference>
<name>A0A927F880_9BACT</name>
<evidence type="ECO:0000256" key="6">
    <source>
        <dbReference type="SAM" id="Phobius"/>
    </source>
</evidence>
<dbReference type="EMBL" id="JACYFG010000035">
    <property type="protein sequence ID" value="MBD5780263.1"/>
    <property type="molecule type" value="Genomic_DNA"/>
</dbReference>
<reference evidence="7" key="1">
    <citation type="submission" date="2020-09" db="EMBL/GenBank/DDBJ databases">
        <title>Pelagicoccus enzymogenes sp. nov. with an EPS production, isolated from marine sediment.</title>
        <authorList>
            <person name="Feng X."/>
        </authorList>
    </citation>
    <scope>NUCLEOTIDE SEQUENCE</scope>
    <source>
        <strain evidence="7">NFK12</strain>
    </source>
</reference>
<comment type="subcellular location">
    <subcellularLocation>
        <location evidence="1">Membrane</location>
        <topology evidence="1">Single-pass membrane protein</topology>
    </subcellularLocation>
</comment>
<feature type="transmembrane region" description="Helical" evidence="6">
    <location>
        <begin position="17"/>
        <end position="39"/>
    </location>
</feature>
<dbReference type="AlphaFoldDB" id="A0A927F880"/>
<evidence type="ECO:0000256" key="2">
    <source>
        <dbReference type="ARBA" id="ARBA00022692"/>
    </source>
</evidence>
<evidence type="ECO:0000256" key="5">
    <source>
        <dbReference type="SAM" id="MobiDB-lite"/>
    </source>
</evidence>
<feature type="region of interest" description="Disordered" evidence="5">
    <location>
        <begin position="102"/>
        <end position="127"/>
    </location>
</feature>
<evidence type="ECO:0000256" key="3">
    <source>
        <dbReference type="ARBA" id="ARBA00022989"/>
    </source>
</evidence>
<dbReference type="Pfam" id="PF13103">
    <property type="entry name" value="TonB_2"/>
    <property type="match status" value="1"/>
</dbReference>
<feature type="compositionally biased region" description="Basic and acidic residues" evidence="5">
    <location>
        <begin position="102"/>
        <end position="117"/>
    </location>
</feature>
<evidence type="ECO:0000256" key="4">
    <source>
        <dbReference type="ARBA" id="ARBA00023136"/>
    </source>
</evidence>